<proteinExistence type="predicted"/>
<dbReference type="AlphaFoldDB" id="A0A8J3LTZ4"/>
<reference evidence="1" key="1">
    <citation type="submission" date="2021-01" db="EMBL/GenBank/DDBJ databases">
        <title>Whole genome shotgun sequence of Planosporangium flavigriseum NBRC 105377.</title>
        <authorList>
            <person name="Komaki H."/>
            <person name="Tamura T."/>
        </authorList>
    </citation>
    <scope>NUCLEOTIDE SEQUENCE</scope>
    <source>
        <strain evidence="1">NBRC 105377</strain>
    </source>
</reference>
<protein>
    <recommendedName>
        <fullName evidence="3">Hemerythrin HHE cation binding domain-containing protein</fullName>
    </recommendedName>
</protein>
<comment type="caution">
    <text evidence="1">The sequence shown here is derived from an EMBL/GenBank/DDBJ whole genome shotgun (WGS) entry which is preliminary data.</text>
</comment>
<name>A0A8J3LTZ4_9ACTN</name>
<organism evidence="1 2">
    <name type="scientific">Planosporangium flavigriseum</name>
    <dbReference type="NCBI Taxonomy" id="373681"/>
    <lineage>
        <taxon>Bacteria</taxon>
        <taxon>Bacillati</taxon>
        <taxon>Actinomycetota</taxon>
        <taxon>Actinomycetes</taxon>
        <taxon>Micromonosporales</taxon>
        <taxon>Micromonosporaceae</taxon>
        <taxon>Planosporangium</taxon>
    </lineage>
</organism>
<accession>A0A8J3LTZ4</accession>
<keyword evidence="2" id="KW-1185">Reference proteome</keyword>
<dbReference type="Proteomes" id="UP000653674">
    <property type="component" value="Unassembled WGS sequence"/>
</dbReference>
<gene>
    <name evidence="1" type="ORF">Pfl04_51340</name>
</gene>
<dbReference type="EMBL" id="BONU01000074">
    <property type="protein sequence ID" value="GIG76730.1"/>
    <property type="molecule type" value="Genomic_DNA"/>
</dbReference>
<evidence type="ECO:0000313" key="2">
    <source>
        <dbReference type="Proteomes" id="UP000653674"/>
    </source>
</evidence>
<dbReference type="RefSeq" id="WP_168079159.1">
    <property type="nucleotide sequence ID" value="NZ_BAAAQJ010000020.1"/>
</dbReference>
<evidence type="ECO:0008006" key="3">
    <source>
        <dbReference type="Google" id="ProtNLM"/>
    </source>
</evidence>
<evidence type="ECO:0000313" key="1">
    <source>
        <dbReference type="EMBL" id="GIG76730.1"/>
    </source>
</evidence>
<sequence length="153" mass="16731">MAAEPMAVRQTLTPAERIRRVLRHRAELLAAVQGFQYALTMPVAQPDWRRAVAAELPHLRAAFAAHVELTEGPDGLYAEVLADAPRLVRRVNSLGSEHAAVSAALEALARRVDADPERVRSWGSDLLRALSSHRQRGADLIHEAYATDLGGET</sequence>